<dbReference type="AlphaFoldDB" id="A0A4D9DSM9"/>
<keyword evidence="2" id="KW-1185">Reference proteome</keyword>
<evidence type="ECO:0000313" key="1">
    <source>
        <dbReference type="EMBL" id="TFJ99904.1"/>
    </source>
</evidence>
<organism evidence="1 2">
    <name type="scientific">Platysternon megacephalum</name>
    <name type="common">big-headed turtle</name>
    <dbReference type="NCBI Taxonomy" id="55544"/>
    <lineage>
        <taxon>Eukaryota</taxon>
        <taxon>Metazoa</taxon>
        <taxon>Chordata</taxon>
        <taxon>Craniata</taxon>
        <taxon>Vertebrata</taxon>
        <taxon>Euteleostomi</taxon>
        <taxon>Archelosauria</taxon>
        <taxon>Testudinata</taxon>
        <taxon>Testudines</taxon>
        <taxon>Cryptodira</taxon>
        <taxon>Durocryptodira</taxon>
        <taxon>Testudinoidea</taxon>
        <taxon>Platysternidae</taxon>
        <taxon>Platysternon</taxon>
    </lineage>
</organism>
<sequence>MNCARLFSLWLPAERGCLTLAQAASHEREVDSRALEKGEPRGCPTSSPVVLNFPACFTPFPSWRSSRLPTVRAGGFSHTPSSSPVSYSLDMPLSSLTSGRFRYCPSPRHTHCGQILLPTCCWALLRAGQR</sequence>
<reference evidence="1 2" key="2">
    <citation type="submission" date="2019-04" db="EMBL/GenBank/DDBJ databases">
        <title>The genome sequence of big-headed turtle.</title>
        <authorList>
            <person name="Gong S."/>
        </authorList>
    </citation>
    <scope>NUCLEOTIDE SEQUENCE [LARGE SCALE GENOMIC DNA]</scope>
    <source>
        <strain evidence="1">DO16091913</strain>
        <tissue evidence="1">Muscle</tissue>
    </source>
</reference>
<dbReference type="EMBL" id="QXTE01000298">
    <property type="protein sequence ID" value="TFJ99904.1"/>
    <property type="molecule type" value="Genomic_DNA"/>
</dbReference>
<gene>
    <name evidence="1" type="ORF">DR999_PMT18004</name>
</gene>
<evidence type="ECO:0000313" key="2">
    <source>
        <dbReference type="Proteomes" id="UP000297703"/>
    </source>
</evidence>
<name>A0A4D9DSM9_9SAUR</name>
<proteinExistence type="predicted"/>
<comment type="caution">
    <text evidence="1">The sequence shown here is derived from an EMBL/GenBank/DDBJ whole genome shotgun (WGS) entry which is preliminary data.</text>
</comment>
<dbReference type="Proteomes" id="UP000297703">
    <property type="component" value="Unassembled WGS sequence"/>
</dbReference>
<accession>A0A4D9DSM9</accession>
<protein>
    <submittedName>
        <fullName evidence="1">Zinc finger CW-type PWWP domain protein 1</fullName>
    </submittedName>
</protein>
<reference evidence="1 2" key="1">
    <citation type="submission" date="2019-04" db="EMBL/GenBank/DDBJ databases">
        <title>Draft genome of the big-headed turtle Platysternon megacephalum.</title>
        <authorList>
            <person name="Gong S."/>
        </authorList>
    </citation>
    <scope>NUCLEOTIDE SEQUENCE [LARGE SCALE GENOMIC DNA]</scope>
    <source>
        <strain evidence="1">DO16091913</strain>
        <tissue evidence="1">Muscle</tissue>
    </source>
</reference>